<dbReference type="EMBL" id="BMLK01000012">
    <property type="protein sequence ID" value="GGN53253.1"/>
    <property type="molecule type" value="Genomic_DNA"/>
</dbReference>
<comment type="similarity">
    <text evidence="1">Belongs to the short-chain dehydrogenases/reductases (SDR) family.</text>
</comment>
<dbReference type="PRINTS" id="PR00081">
    <property type="entry name" value="GDHRDH"/>
</dbReference>
<dbReference type="Pfam" id="PF13561">
    <property type="entry name" value="adh_short_C2"/>
    <property type="match status" value="1"/>
</dbReference>
<dbReference type="InterPro" id="IPR002347">
    <property type="entry name" value="SDR_fam"/>
</dbReference>
<dbReference type="PANTHER" id="PTHR42760">
    <property type="entry name" value="SHORT-CHAIN DEHYDROGENASES/REDUCTASES FAMILY MEMBER"/>
    <property type="match status" value="1"/>
</dbReference>
<comment type="caution">
    <text evidence="2">The sequence shown here is derived from an EMBL/GenBank/DDBJ whole genome shotgun (WGS) entry which is preliminary data.</text>
</comment>
<dbReference type="InterPro" id="IPR036291">
    <property type="entry name" value="NAD(P)-bd_dom_sf"/>
</dbReference>
<proteinExistence type="inferred from homology"/>
<name>A0ABQ2JSC8_9SPHN</name>
<dbReference type="PANTHER" id="PTHR42760:SF78">
    <property type="entry name" value="3-OXOACYL-[ACYL-CARRIER-PROTEIN] REDUCTASE [NADH]"/>
    <property type="match status" value="1"/>
</dbReference>
<sequence>MSASAVPGTIVITGAAGGMGNPAAIRFAAKGRPLLLCDLHAEPVEALAAVLRGTGTDIRTLAGDIAAPDFSDQIVAKLDGGPIAGLVHTAGLSPTMADGERIFAVNYDATLNLIAGLLPHFSEGACAVLISSVSAYMLGDPTMLGAIREFVLSGDKSGIAQFMSNPGMAYAVSKRAVIGLVEREATVFGERGVRIASIAPGFIDTSMGKAEAESSEQMRAMIGMVPQKRMGHGDEIAAVAEFLCSPNASYISGCDIRVDGGIVGHLGMREAGK</sequence>
<protein>
    <submittedName>
        <fullName evidence="2">Short-chain dehydrogenase/reductas</fullName>
    </submittedName>
</protein>
<evidence type="ECO:0000313" key="2">
    <source>
        <dbReference type="EMBL" id="GGN53253.1"/>
    </source>
</evidence>
<accession>A0ABQ2JSC8</accession>
<dbReference type="SUPFAM" id="SSF51735">
    <property type="entry name" value="NAD(P)-binding Rossmann-fold domains"/>
    <property type="match status" value="1"/>
</dbReference>
<organism evidence="2 3">
    <name type="scientific">Novosphingobium indicum</name>
    <dbReference type="NCBI Taxonomy" id="462949"/>
    <lineage>
        <taxon>Bacteria</taxon>
        <taxon>Pseudomonadati</taxon>
        <taxon>Pseudomonadota</taxon>
        <taxon>Alphaproteobacteria</taxon>
        <taxon>Sphingomonadales</taxon>
        <taxon>Sphingomonadaceae</taxon>
        <taxon>Novosphingobium</taxon>
    </lineage>
</organism>
<keyword evidence="3" id="KW-1185">Reference proteome</keyword>
<dbReference type="RefSeq" id="WP_188820330.1">
    <property type="nucleotide sequence ID" value="NZ_BMLK01000012.1"/>
</dbReference>
<reference evidence="3" key="1">
    <citation type="journal article" date="2019" name="Int. J. Syst. Evol. Microbiol.">
        <title>The Global Catalogue of Microorganisms (GCM) 10K type strain sequencing project: providing services to taxonomists for standard genome sequencing and annotation.</title>
        <authorList>
            <consortium name="The Broad Institute Genomics Platform"/>
            <consortium name="The Broad Institute Genome Sequencing Center for Infectious Disease"/>
            <person name="Wu L."/>
            <person name="Ma J."/>
        </authorList>
    </citation>
    <scope>NUCLEOTIDE SEQUENCE [LARGE SCALE GENOMIC DNA]</scope>
    <source>
        <strain evidence="3">CGMCC 1.6784</strain>
    </source>
</reference>
<evidence type="ECO:0000313" key="3">
    <source>
        <dbReference type="Proteomes" id="UP000605099"/>
    </source>
</evidence>
<dbReference type="Proteomes" id="UP000605099">
    <property type="component" value="Unassembled WGS sequence"/>
</dbReference>
<evidence type="ECO:0000256" key="1">
    <source>
        <dbReference type="ARBA" id="ARBA00006484"/>
    </source>
</evidence>
<gene>
    <name evidence="2" type="ORF">GCM10011349_27730</name>
</gene>
<dbReference type="Gene3D" id="3.40.50.720">
    <property type="entry name" value="NAD(P)-binding Rossmann-like Domain"/>
    <property type="match status" value="1"/>
</dbReference>
<dbReference type="CDD" id="cd05233">
    <property type="entry name" value="SDR_c"/>
    <property type="match status" value="1"/>
</dbReference>
<dbReference type="Pfam" id="PF00106">
    <property type="entry name" value="adh_short"/>
    <property type="match status" value="1"/>
</dbReference>